<feature type="domain" description="PAS" evidence="13">
    <location>
        <begin position="346"/>
        <end position="390"/>
    </location>
</feature>
<evidence type="ECO:0000256" key="6">
    <source>
        <dbReference type="ARBA" id="ARBA00022679"/>
    </source>
</evidence>
<dbReference type="AlphaFoldDB" id="A0A2S8FUT5"/>
<reference evidence="16 17" key="1">
    <citation type="submission" date="2018-02" db="EMBL/GenBank/DDBJ databases">
        <title>Comparative genomes isolates from brazilian mangrove.</title>
        <authorList>
            <person name="Araujo J.E."/>
            <person name="Taketani R.G."/>
            <person name="Silva M.C.P."/>
            <person name="Loureco M.V."/>
            <person name="Andreote F.D."/>
        </authorList>
    </citation>
    <scope>NUCLEOTIDE SEQUENCE [LARGE SCALE GENOMIC DNA]</scope>
    <source>
        <strain evidence="16 17">Hex-1 MGV</strain>
    </source>
</reference>
<keyword evidence="8" id="KW-0418">Kinase</keyword>
<dbReference type="Gene3D" id="3.30.565.10">
    <property type="entry name" value="Histidine kinase-like ATPase, C-terminal domain"/>
    <property type="match status" value="1"/>
</dbReference>
<dbReference type="Pfam" id="PF13426">
    <property type="entry name" value="PAS_9"/>
    <property type="match status" value="2"/>
</dbReference>
<dbReference type="InterPro" id="IPR013655">
    <property type="entry name" value="PAS_fold_3"/>
</dbReference>
<dbReference type="OrthoDB" id="231918at2"/>
<evidence type="ECO:0000256" key="4">
    <source>
        <dbReference type="ARBA" id="ARBA00022475"/>
    </source>
</evidence>
<organism evidence="16 17">
    <name type="scientific">Blastopirellula marina</name>
    <dbReference type="NCBI Taxonomy" id="124"/>
    <lineage>
        <taxon>Bacteria</taxon>
        <taxon>Pseudomonadati</taxon>
        <taxon>Planctomycetota</taxon>
        <taxon>Planctomycetia</taxon>
        <taxon>Pirellulales</taxon>
        <taxon>Pirellulaceae</taxon>
        <taxon>Blastopirellula</taxon>
    </lineage>
</organism>
<sequence>MNLLRKYFFLGAIPALIAVGLATILDSHITQNLLQEQIDQTMQANLNAKRNEVRFFMDENLSLLRALAAMSIVQEGTVPEILEFLRAQEKAAKPIVDGLYLNEMDGTVHGTNGLVFNVADRDYFQELQQGKTIVTRILKSRATGRDILLMFKPIIGEDGTQRGSIGLTILDSEVIRFVRSLEVDQDGFFALMDDENRLIAATGKANFLNEVKDLSDPKIITDPDGERYLISVAEVPETKWKLIEAIPESRVTKVYNRLAWSKITAVACGLTAAVILALFFSERTLRPLQEIIQTIHRYARGDQAVRVSVKRDGEFGILADSFNNMADELDVASQRQESHLRTIEASERRFRMLFDGAADAVFVRNMDGEIIDANQEACRSLGYTREELVGMYVSDIDLDWKPADARRIWNDLARSGRNFHPLVERVHRRKDGTTFPVEIRLTTIERAGQSFVMSACRDATLRKAAEQQTKAAKDFAENMINASPGIIYIFDLASESIVFVNDNIERQLGYTKEHIGELGSQFYVEVFHPEDLPKIVQSQLTWFQTGANALRRDNLRVRHKNGEWLWFEFHRVVFQRNAKGEPTQVMGIAININDRIRAEEQLRWEKALLDQVMETSVASIMVVNAEGTIQFLNTALENTLRLRREDLIDNLIYDFPLPMLDVSGNPMPDENRPFAQVRKDHKPVYDLRFRIPFSTDEYATVSINGAPLFDENHVFQGAVFALTDITERIESEKLRETLIRNLEDTNAELKQFTYTVSHDLKSPLITIKGFLGILSEDLANNDQDAIQEDLTIIGSAADGMKQLLDDLLELSRIGRSSKSRMTIGLQEVVSEAITLLAGEIEARDADVQCDCGELSIYGDSVQIRQLMQNLIDNAIKHNHEENPRVRISAKTDEGFVVIEVADNGPGVALEFQERIFQLFDKLDPDSEGTGIGLAIVKRIIDFHGGTITLESDGVGHGCKFIMRLPAEPPASSSTLAIEETSLQ</sequence>
<keyword evidence="9 11" id="KW-1133">Transmembrane helix</keyword>
<evidence type="ECO:0000259" key="14">
    <source>
        <dbReference type="PROSITE" id="PS50113"/>
    </source>
</evidence>
<dbReference type="EC" id="2.7.13.3" evidence="3"/>
<feature type="domain" description="Histidine kinase" evidence="12">
    <location>
        <begin position="755"/>
        <end position="968"/>
    </location>
</feature>
<dbReference type="InterPro" id="IPR003594">
    <property type="entry name" value="HATPase_dom"/>
</dbReference>
<keyword evidence="5" id="KW-0597">Phosphoprotein</keyword>
<dbReference type="SUPFAM" id="SSF47384">
    <property type="entry name" value="Homodimeric domain of signal transducing histidine kinase"/>
    <property type="match status" value="1"/>
</dbReference>
<dbReference type="GO" id="GO:0005886">
    <property type="term" value="C:plasma membrane"/>
    <property type="evidence" value="ECO:0007669"/>
    <property type="project" value="UniProtKB-SubCell"/>
</dbReference>
<dbReference type="Gene3D" id="6.10.340.10">
    <property type="match status" value="1"/>
</dbReference>
<dbReference type="SMART" id="SM00304">
    <property type="entry name" value="HAMP"/>
    <property type="match status" value="1"/>
</dbReference>
<dbReference type="SUPFAM" id="SSF158472">
    <property type="entry name" value="HAMP domain-like"/>
    <property type="match status" value="1"/>
</dbReference>
<dbReference type="NCBIfam" id="TIGR00229">
    <property type="entry name" value="sensory_box"/>
    <property type="match status" value="3"/>
</dbReference>
<evidence type="ECO:0000256" key="10">
    <source>
        <dbReference type="ARBA" id="ARBA00023136"/>
    </source>
</evidence>
<dbReference type="GO" id="GO:0000155">
    <property type="term" value="F:phosphorelay sensor kinase activity"/>
    <property type="evidence" value="ECO:0007669"/>
    <property type="project" value="InterPro"/>
</dbReference>
<evidence type="ECO:0000256" key="1">
    <source>
        <dbReference type="ARBA" id="ARBA00000085"/>
    </source>
</evidence>
<comment type="catalytic activity">
    <reaction evidence="1">
        <text>ATP + protein L-histidine = ADP + protein N-phospho-L-histidine.</text>
        <dbReference type="EC" id="2.7.13.3"/>
    </reaction>
</comment>
<dbReference type="InterPro" id="IPR036097">
    <property type="entry name" value="HisK_dim/P_sf"/>
</dbReference>
<dbReference type="InterPro" id="IPR000700">
    <property type="entry name" value="PAS-assoc_C"/>
</dbReference>
<dbReference type="CDD" id="cd12914">
    <property type="entry name" value="PDC1_DGC_like"/>
    <property type="match status" value="1"/>
</dbReference>
<evidence type="ECO:0000256" key="11">
    <source>
        <dbReference type="SAM" id="Phobius"/>
    </source>
</evidence>
<dbReference type="SMART" id="SM00388">
    <property type="entry name" value="HisKA"/>
    <property type="match status" value="1"/>
</dbReference>
<dbReference type="Pfam" id="PF00672">
    <property type="entry name" value="HAMP"/>
    <property type="match status" value="1"/>
</dbReference>
<feature type="transmembrane region" description="Helical" evidence="11">
    <location>
        <begin position="6"/>
        <end position="25"/>
    </location>
</feature>
<dbReference type="InterPro" id="IPR003661">
    <property type="entry name" value="HisK_dim/P_dom"/>
</dbReference>
<dbReference type="RefSeq" id="WP_105329224.1">
    <property type="nucleotide sequence ID" value="NZ_PUHY01000006.1"/>
</dbReference>
<dbReference type="Gene3D" id="1.10.287.130">
    <property type="match status" value="1"/>
</dbReference>
<dbReference type="Pfam" id="PF02518">
    <property type="entry name" value="HATPase_c"/>
    <property type="match status" value="1"/>
</dbReference>
<dbReference type="SUPFAM" id="SSF55785">
    <property type="entry name" value="PYP-like sensor domain (PAS domain)"/>
    <property type="match status" value="3"/>
</dbReference>
<dbReference type="PROSITE" id="PS50112">
    <property type="entry name" value="PAS"/>
    <property type="match status" value="3"/>
</dbReference>
<dbReference type="SMART" id="SM00387">
    <property type="entry name" value="HATPase_c"/>
    <property type="match status" value="1"/>
</dbReference>
<dbReference type="CDD" id="cd00130">
    <property type="entry name" value="PAS"/>
    <property type="match status" value="3"/>
</dbReference>
<evidence type="ECO:0000256" key="7">
    <source>
        <dbReference type="ARBA" id="ARBA00022692"/>
    </source>
</evidence>
<name>A0A2S8FUT5_9BACT</name>
<keyword evidence="4" id="KW-1003">Cell membrane</keyword>
<evidence type="ECO:0000259" key="12">
    <source>
        <dbReference type="PROSITE" id="PS50109"/>
    </source>
</evidence>
<dbReference type="PROSITE" id="PS50113">
    <property type="entry name" value="PAC"/>
    <property type="match status" value="1"/>
</dbReference>
<evidence type="ECO:0000313" key="17">
    <source>
        <dbReference type="Proteomes" id="UP000238322"/>
    </source>
</evidence>
<feature type="domain" description="PAS" evidence="13">
    <location>
        <begin position="605"/>
        <end position="658"/>
    </location>
</feature>
<dbReference type="InterPro" id="IPR036890">
    <property type="entry name" value="HATPase_C_sf"/>
</dbReference>
<dbReference type="CDD" id="cd18774">
    <property type="entry name" value="PDC2_HK_sensor"/>
    <property type="match status" value="1"/>
</dbReference>
<evidence type="ECO:0000256" key="2">
    <source>
        <dbReference type="ARBA" id="ARBA00004651"/>
    </source>
</evidence>
<dbReference type="PRINTS" id="PR00344">
    <property type="entry name" value="BCTRLSENSOR"/>
</dbReference>
<proteinExistence type="predicted"/>
<dbReference type="CDD" id="cd00082">
    <property type="entry name" value="HisKA"/>
    <property type="match status" value="1"/>
</dbReference>
<comment type="caution">
    <text evidence="16">The sequence shown here is derived from an EMBL/GenBank/DDBJ whole genome shotgun (WGS) entry which is preliminary data.</text>
</comment>
<dbReference type="CDD" id="cd06225">
    <property type="entry name" value="HAMP"/>
    <property type="match status" value="1"/>
</dbReference>
<dbReference type="PROSITE" id="PS50109">
    <property type="entry name" value="HIS_KIN"/>
    <property type="match status" value="1"/>
</dbReference>
<evidence type="ECO:0000256" key="5">
    <source>
        <dbReference type="ARBA" id="ARBA00022553"/>
    </source>
</evidence>
<dbReference type="Pfam" id="PF00512">
    <property type="entry name" value="HisKA"/>
    <property type="match status" value="1"/>
</dbReference>
<dbReference type="InterPro" id="IPR000014">
    <property type="entry name" value="PAS"/>
</dbReference>
<dbReference type="SUPFAM" id="SSF55874">
    <property type="entry name" value="ATPase domain of HSP90 chaperone/DNA topoisomerase II/histidine kinase"/>
    <property type="match status" value="1"/>
</dbReference>
<gene>
    <name evidence="16" type="ORF">C5Y83_08360</name>
</gene>
<accession>A0A2S8FUT5</accession>
<dbReference type="InterPro" id="IPR004358">
    <property type="entry name" value="Sig_transdc_His_kin-like_C"/>
</dbReference>
<evidence type="ECO:0000256" key="9">
    <source>
        <dbReference type="ARBA" id="ARBA00022989"/>
    </source>
</evidence>
<dbReference type="Pfam" id="PF02743">
    <property type="entry name" value="dCache_1"/>
    <property type="match status" value="1"/>
</dbReference>
<feature type="domain" description="HAMP" evidence="15">
    <location>
        <begin position="282"/>
        <end position="334"/>
    </location>
</feature>
<dbReference type="EMBL" id="PUHY01000006">
    <property type="protein sequence ID" value="PQO35935.1"/>
    <property type="molecule type" value="Genomic_DNA"/>
</dbReference>
<dbReference type="PANTHER" id="PTHR43304">
    <property type="entry name" value="PHYTOCHROME-LIKE PROTEIN CPH1"/>
    <property type="match status" value="1"/>
</dbReference>
<dbReference type="SMART" id="SM00091">
    <property type="entry name" value="PAS"/>
    <property type="match status" value="3"/>
</dbReference>
<dbReference type="Gene3D" id="3.30.450.20">
    <property type="entry name" value="PAS domain"/>
    <property type="match status" value="4"/>
</dbReference>
<dbReference type="InterPro" id="IPR052162">
    <property type="entry name" value="Sensor_kinase/Photoreceptor"/>
</dbReference>
<dbReference type="SMART" id="SM00086">
    <property type="entry name" value="PAC"/>
    <property type="match status" value="3"/>
</dbReference>
<dbReference type="InterPro" id="IPR035965">
    <property type="entry name" value="PAS-like_dom_sf"/>
</dbReference>
<dbReference type="PANTHER" id="PTHR43304:SF1">
    <property type="entry name" value="PAC DOMAIN-CONTAINING PROTEIN"/>
    <property type="match status" value="1"/>
</dbReference>
<keyword evidence="7 11" id="KW-0812">Transmembrane</keyword>
<evidence type="ECO:0000259" key="15">
    <source>
        <dbReference type="PROSITE" id="PS50885"/>
    </source>
</evidence>
<feature type="domain" description="PAS" evidence="13">
    <location>
        <begin position="472"/>
        <end position="553"/>
    </location>
</feature>
<evidence type="ECO:0000259" key="13">
    <source>
        <dbReference type="PROSITE" id="PS50112"/>
    </source>
</evidence>
<comment type="subcellular location">
    <subcellularLocation>
        <location evidence="2">Cell membrane</location>
        <topology evidence="2">Multi-pass membrane protein</topology>
    </subcellularLocation>
</comment>
<protein>
    <recommendedName>
        <fullName evidence="3">histidine kinase</fullName>
        <ecNumber evidence="3">2.7.13.3</ecNumber>
    </recommendedName>
</protein>
<evidence type="ECO:0000313" key="16">
    <source>
        <dbReference type="EMBL" id="PQO35935.1"/>
    </source>
</evidence>
<dbReference type="PROSITE" id="PS50885">
    <property type="entry name" value="HAMP"/>
    <property type="match status" value="1"/>
</dbReference>
<feature type="domain" description="PAC" evidence="14">
    <location>
        <begin position="551"/>
        <end position="604"/>
    </location>
</feature>
<dbReference type="InterPro" id="IPR005467">
    <property type="entry name" value="His_kinase_dom"/>
</dbReference>
<dbReference type="Proteomes" id="UP000238322">
    <property type="component" value="Unassembled WGS sequence"/>
</dbReference>
<evidence type="ECO:0000256" key="8">
    <source>
        <dbReference type="ARBA" id="ARBA00022777"/>
    </source>
</evidence>
<keyword evidence="10 11" id="KW-0472">Membrane</keyword>
<dbReference type="CDD" id="cd00075">
    <property type="entry name" value="HATPase"/>
    <property type="match status" value="1"/>
</dbReference>
<dbReference type="Pfam" id="PF08447">
    <property type="entry name" value="PAS_3"/>
    <property type="match status" value="1"/>
</dbReference>
<keyword evidence="6" id="KW-0808">Transferase</keyword>
<dbReference type="InterPro" id="IPR001610">
    <property type="entry name" value="PAC"/>
</dbReference>
<dbReference type="InterPro" id="IPR033479">
    <property type="entry name" value="dCache_1"/>
</dbReference>
<evidence type="ECO:0000256" key="3">
    <source>
        <dbReference type="ARBA" id="ARBA00012438"/>
    </source>
</evidence>
<dbReference type="InterPro" id="IPR003660">
    <property type="entry name" value="HAMP_dom"/>
</dbReference>